<proteinExistence type="predicted"/>
<evidence type="ECO:0000313" key="1">
    <source>
        <dbReference type="EMBL" id="CAH1450277.1"/>
    </source>
</evidence>
<gene>
    <name evidence="1" type="ORF">LVIROSA_LOCUS35711</name>
</gene>
<accession>A0AAU9PIW7</accession>
<name>A0AAU9PIW7_9ASTR</name>
<reference evidence="1 2" key="1">
    <citation type="submission" date="2022-01" db="EMBL/GenBank/DDBJ databases">
        <authorList>
            <person name="Xiong W."/>
            <person name="Schranz E."/>
        </authorList>
    </citation>
    <scope>NUCLEOTIDE SEQUENCE [LARGE SCALE GENOMIC DNA]</scope>
</reference>
<dbReference type="EMBL" id="CAKMRJ010005634">
    <property type="protein sequence ID" value="CAH1450277.1"/>
    <property type="molecule type" value="Genomic_DNA"/>
</dbReference>
<protein>
    <submittedName>
        <fullName evidence="1">Uncharacterized protein</fullName>
    </submittedName>
</protein>
<comment type="caution">
    <text evidence="1">The sequence shown here is derived from an EMBL/GenBank/DDBJ whole genome shotgun (WGS) entry which is preliminary data.</text>
</comment>
<sequence>MIHLNKLRLPRIQTARSKSKAQNAMMIRSIKKVPRLIYHSNCSVSHEEDASMEARSISEYLMETLPGWHVDEFLDPYGFCL</sequence>
<dbReference type="Proteomes" id="UP001157418">
    <property type="component" value="Unassembled WGS sequence"/>
</dbReference>
<evidence type="ECO:0000313" key="2">
    <source>
        <dbReference type="Proteomes" id="UP001157418"/>
    </source>
</evidence>
<organism evidence="1 2">
    <name type="scientific">Lactuca virosa</name>
    <dbReference type="NCBI Taxonomy" id="75947"/>
    <lineage>
        <taxon>Eukaryota</taxon>
        <taxon>Viridiplantae</taxon>
        <taxon>Streptophyta</taxon>
        <taxon>Embryophyta</taxon>
        <taxon>Tracheophyta</taxon>
        <taxon>Spermatophyta</taxon>
        <taxon>Magnoliopsida</taxon>
        <taxon>eudicotyledons</taxon>
        <taxon>Gunneridae</taxon>
        <taxon>Pentapetalae</taxon>
        <taxon>asterids</taxon>
        <taxon>campanulids</taxon>
        <taxon>Asterales</taxon>
        <taxon>Asteraceae</taxon>
        <taxon>Cichorioideae</taxon>
        <taxon>Cichorieae</taxon>
        <taxon>Lactucinae</taxon>
        <taxon>Lactuca</taxon>
    </lineage>
</organism>
<keyword evidence="2" id="KW-1185">Reference proteome</keyword>
<dbReference type="AlphaFoldDB" id="A0AAU9PIW7"/>